<dbReference type="PRINTS" id="PR00463">
    <property type="entry name" value="EP450I"/>
</dbReference>
<evidence type="ECO:0008006" key="10">
    <source>
        <dbReference type="Google" id="ProtNLM"/>
    </source>
</evidence>
<dbReference type="SUPFAM" id="SSF48264">
    <property type="entry name" value="Cytochrome P450"/>
    <property type="match status" value="1"/>
</dbReference>
<comment type="cofactor">
    <cofactor evidence="5">
        <name>heme</name>
        <dbReference type="ChEBI" id="CHEBI:30413"/>
    </cofactor>
</comment>
<keyword evidence="3 6" id="KW-0560">Oxidoreductase</keyword>
<dbReference type="GO" id="GO:0016705">
    <property type="term" value="F:oxidoreductase activity, acting on paired donors, with incorporation or reduction of molecular oxygen"/>
    <property type="evidence" value="ECO:0007669"/>
    <property type="project" value="InterPro"/>
</dbReference>
<dbReference type="Proteomes" id="UP001320420">
    <property type="component" value="Unassembled WGS sequence"/>
</dbReference>
<feature type="transmembrane region" description="Helical" evidence="7">
    <location>
        <begin position="22"/>
        <end position="40"/>
    </location>
</feature>
<protein>
    <recommendedName>
        <fullName evidence="10">Cytochrome P450</fullName>
    </recommendedName>
</protein>
<dbReference type="Gene3D" id="1.10.630.10">
    <property type="entry name" value="Cytochrome P450"/>
    <property type="match status" value="1"/>
</dbReference>
<evidence type="ECO:0000256" key="6">
    <source>
        <dbReference type="RuleBase" id="RU000461"/>
    </source>
</evidence>
<dbReference type="GO" id="GO:0020037">
    <property type="term" value="F:heme binding"/>
    <property type="evidence" value="ECO:0007669"/>
    <property type="project" value="InterPro"/>
</dbReference>
<feature type="binding site" description="axial binding residue" evidence="5">
    <location>
        <position position="481"/>
    </location>
    <ligand>
        <name>heme</name>
        <dbReference type="ChEBI" id="CHEBI:30413"/>
    </ligand>
    <ligandPart>
        <name>Fe</name>
        <dbReference type="ChEBI" id="CHEBI:18248"/>
    </ligandPart>
</feature>
<gene>
    <name evidence="8" type="ORF">SLS62_000174</name>
</gene>
<dbReference type="InterPro" id="IPR017972">
    <property type="entry name" value="Cyt_P450_CS"/>
</dbReference>
<dbReference type="EMBL" id="JAKJXP020000001">
    <property type="protein sequence ID" value="KAK7757796.1"/>
    <property type="molecule type" value="Genomic_DNA"/>
</dbReference>
<keyword evidence="7" id="KW-1133">Transmembrane helix</keyword>
<comment type="similarity">
    <text evidence="1 6">Belongs to the cytochrome P450 family.</text>
</comment>
<dbReference type="InterPro" id="IPR050364">
    <property type="entry name" value="Cytochrome_P450_fung"/>
</dbReference>
<proteinExistence type="inferred from homology"/>
<organism evidence="8 9">
    <name type="scientific">Diatrype stigma</name>
    <dbReference type="NCBI Taxonomy" id="117547"/>
    <lineage>
        <taxon>Eukaryota</taxon>
        <taxon>Fungi</taxon>
        <taxon>Dikarya</taxon>
        <taxon>Ascomycota</taxon>
        <taxon>Pezizomycotina</taxon>
        <taxon>Sordariomycetes</taxon>
        <taxon>Xylariomycetidae</taxon>
        <taxon>Xylariales</taxon>
        <taxon>Diatrypaceae</taxon>
        <taxon>Diatrype</taxon>
    </lineage>
</organism>
<dbReference type="PANTHER" id="PTHR46300:SF9">
    <property type="entry name" value="P450, PUTATIVE-RELATED"/>
    <property type="match status" value="1"/>
</dbReference>
<dbReference type="InterPro" id="IPR002401">
    <property type="entry name" value="Cyt_P450_E_grp-I"/>
</dbReference>
<sequence length="555" mass="61699">MAVLPSSLGDLQGVHLSSIQSLLKFVLFVPVIALVVYILFNEVVRLRARIPKLPGPRGYPLLGSLPSLRGTATSDEYRIWAERYGDVFQVQLGNVPAVIVNSAAAARALFITQREATNSRPVFYVLHKKVQQGASVMSIGTSPWDESCKRRRKVAATALNKTSTESYLPILDLESRAFIQDMLASCKGGKDSVDILDPTRKFALNLSLTLAYGTRVEDVKDLHRDLVVSEILYIEDEISKFRNPTSNFSNYIPLLRPLNTIAGWLGLQKGSHMADVGKRRYAYHQALQEKLRVDIADGVDRPCIQGNVLKDPESKGLTEGELLSIGLSMLAGADTTKRSIMWAILLLAHRQDIQEKAYQAIKTADPELLKSPNVAHSKVEYIEAFTKEVGRYFVVQRLALPKATYSEVQWNGATIPPNTLLFLNAWACSRETCSRIALLMFQLLDATLFSDPTIFAPERWLDGDQTANRHQYAFGIGGRMCVASHVATKALYTVFLHIISHFQILPAKETMDPIVADPIEGLLVRENPIAGPKARLVRFVPRNADVTRQTLSLSF</sequence>
<keyword evidence="9" id="KW-1185">Reference proteome</keyword>
<dbReference type="InterPro" id="IPR036396">
    <property type="entry name" value="Cyt_P450_sf"/>
</dbReference>
<dbReference type="InterPro" id="IPR001128">
    <property type="entry name" value="Cyt_P450"/>
</dbReference>
<evidence type="ECO:0000256" key="7">
    <source>
        <dbReference type="SAM" id="Phobius"/>
    </source>
</evidence>
<accession>A0AAN9V1E8</accession>
<dbReference type="PROSITE" id="PS00086">
    <property type="entry name" value="CYTOCHROME_P450"/>
    <property type="match status" value="1"/>
</dbReference>
<dbReference type="PANTHER" id="PTHR46300">
    <property type="entry name" value="P450, PUTATIVE (EUROFUNG)-RELATED-RELATED"/>
    <property type="match status" value="1"/>
</dbReference>
<evidence type="ECO:0000313" key="9">
    <source>
        <dbReference type="Proteomes" id="UP001320420"/>
    </source>
</evidence>
<reference evidence="8 9" key="1">
    <citation type="submission" date="2024-02" db="EMBL/GenBank/DDBJ databases">
        <title>De novo assembly and annotation of 12 fungi associated with fruit tree decline syndrome in Ontario, Canada.</title>
        <authorList>
            <person name="Sulman M."/>
            <person name="Ellouze W."/>
            <person name="Ilyukhin E."/>
        </authorList>
    </citation>
    <scope>NUCLEOTIDE SEQUENCE [LARGE SCALE GENOMIC DNA]</scope>
    <source>
        <strain evidence="8 9">M11/M66-122</strain>
    </source>
</reference>
<evidence type="ECO:0000256" key="1">
    <source>
        <dbReference type="ARBA" id="ARBA00010617"/>
    </source>
</evidence>
<evidence type="ECO:0000256" key="2">
    <source>
        <dbReference type="ARBA" id="ARBA00022723"/>
    </source>
</evidence>
<name>A0AAN9V1E8_9PEZI</name>
<evidence type="ECO:0000256" key="4">
    <source>
        <dbReference type="ARBA" id="ARBA00023004"/>
    </source>
</evidence>
<evidence type="ECO:0000256" key="3">
    <source>
        <dbReference type="ARBA" id="ARBA00023002"/>
    </source>
</evidence>
<dbReference type="GO" id="GO:0004497">
    <property type="term" value="F:monooxygenase activity"/>
    <property type="evidence" value="ECO:0007669"/>
    <property type="project" value="UniProtKB-KW"/>
</dbReference>
<keyword evidence="7" id="KW-0812">Transmembrane</keyword>
<comment type="caution">
    <text evidence="8">The sequence shown here is derived from an EMBL/GenBank/DDBJ whole genome shotgun (WGS) entry which is preliminary data.</text>
</comment>
<keyword evidence="5 6" id="KW-0349">Heme</keyword>
<dbReference type="AlphaFoldDB" id="A0AAN9V1E8"/>
<keyword evidence="6" id="KW-0503">Monooxygenase</keyword>
<dbReference type="GO" id="GO:0005506">
    <property type="term" value="F:iron ion binding"/>
    <property type="evidence" value="ECO:0007669"/>
    <property type="project" value="InterPro"/>
</dbReference>
<evidence type="ECO:0000313" key="8">
    <source>
        <dbReference type="EMBL" id="KAK7757796.1"/>
    </source>
</evidence>
<keyword evidence="4 5" id="KW-0408">Iron</keyword>
<keyword evidence="2 5" id="KW-0479">Metal-binding</keyword>
<dbReference type="Pfam" id="PF00067">
    <property type="entry name" value="p450"/>
    <property type="match status" value="1"/>
</dbReference>
<keyword evidence="7" id="KW-0472">Membrane</keyword>
<evidence type="ECO:0000256" key="5">
    <source>
        <dbReference type="PIRSR" id="PIRSR602401-1"/>
    </source>
</evidence>